<organism evidence="2 3">
    <name type="scientific">Rhodopseudomonas pentothenatexigens</name>
    <dbReference type="NCBI Taxonomy" id="999699"/>
    <lineage>
        <taxon>Bacteria</taxon>
        <taxon>Pseudomonadati</taxon>
        <taxon>Pseudomonadota</taxon>
        <taxon>Alphaproteobacteria</taxon>
        <taxon>Hyphomicrobiales</taxon>
        <taxon>Nitrobacteraceae</taxon>
        <taxon>Rhodopseudomonas</taxon>
    </lineage>
</organism>
<sequence length="39" mass="4525">MASFAQAFRADDIDTHGALYWGIFDFIHQFVALLEIEQH</sequence>
<reference evidence="1 4" key="2">
    <citation type="submission" date="2018-07" db="EMBL/GenBank/DDBJ databases">
        <title>Genomic Encyclopedia of Archaeal and Bacterial Type Strains, Phase II (KMG-II): from individual species to whole genera.</title>
        <authorList>
            <person name="Goeker M."/>
        </authorList>
    </citation>
    <scope>NUCLEOTIDE SEQUENCE [LARGE SCALE GENOMIC DNA]</scope>
    <source>
        <strain evidence="1 4">JA575</strain>
    </source>
</reference>
<evidence type="ECO:0000313" key="4">
    <source>
        <dbReference type="Proteomes" id="UP000256343"/>
    </source>
</evidence>
<dbReference type="EMBL" id="UFQQ01000030">
    <property type="protein sequence ID" value="SSW93128.1"/>
    <property type="molecule type" value="Genomic_DNA"/>
</dbReference>
<dbReference type="EMBL" id="QRDT01000030">
    <property type="protein sequence ID" value="RED25800.1"/>
    <property type="molecule type" value="Genomic_DNA"/>
</dbReference>
<accession>A0A336JUC4</accession>
<dbReference type="Proteomes" id="UP000256343">
    <property type="component" value="Unassembled WGS sequence"/>
</dbReference>
<name>A0A336JUC4_9BRAD</name>
<evidence type="ECO:0000313" key="1">
    <source>
        <dbReference type="EMBL" id="RED25800.1"/>
    </source>
</evidence>
<keyword evidence="4" id="KW-1185">Reference proteome</keyword>
<dbReference type="AlphaFoldDB" id="A0A336JUC4"/>
<evidence type="ECO:0000313" key="3">
    <source>
        <dbReference type="Proteomes" id="UP000252631"/>
    </source>
</evidence>
<dbReference type="Proteomes" id="UP000252631">
    <property type="component" value="Unassembled WGS sequence"/>
</dbReference>
<reference evidence="2 3" key="1">
    <citation type="submission" date="2017-08" db="EMBL/GenBank/DDBJ databases">
        <authorList>
            <person name="de Groot N.N."/>
        </authorList>
    </citation>
    <scope>NUCLEOTIDE SEQUENCE [LARGE SCALE GENOMIC DNA]</scope>
    <source>
        <strain evidence="2 3">JA575</strain>
    </source>
</reference>
<gene>
    <name evidence="1" type="ORF">BJ125_13034</name>
    <name evidence="2" type="ORF">SAMN05892882_13034</name>
</gene>
<evidence type="ECO:0000313" key="2">
    <source>
        <dbReference type="EMBL" id="SSW93128.1"/>
    </source>
</evidence>
<proteinExistence type="predicted"/>
<protein>
    <submittedName>
        <fullName evidence="2">Uncharacterized protein</fullName>
    </submittedName>
</protein>